<organism evidence="5 6">
    <name type="scientific">Aedes albopictus</name>
    <name type="common">Asian tiger mosquito</name>
    <name type="synonym">Stegomyia albopicta</name>
    <dbReference type="NCBI Taxonomy" id="7160"/>
    <lineage>
        <taxon>Eukaryota</taxon>
        <taxon>Metazoa</taxon>
        <taxon>Ecdysozoa</taxon>
        <taxon>Arthropoda</taxon>
        <taxon>Hexapoda</taxon>
        <taxon>Insecta</taxon>
        <taxon>Pterygota</taxon>
        <taxon>Neoptera</taxon>
        <taxon>Endopterygota</taxon>
        <taxon>Diptera</taxon>
        <taxon>Nematocera</taxon>
        <taxon>Culicoidea</taxon>
        <taxon>Culicidae</taxon>
        <taxon>Culicinae</taxon>
        <taxon>Aedini</taxon>
        <taxon>Aedes</taxon>
        <taxon>Stegomyia</taxon>
    </lineage>
</organism>
<feature type="transmembrane region" description="Helical" evidence="3">
    <location>
        <begin position="334"/>
        <end position="356"/>
    </location>
</feature>
<dbReference type="Proteomes" id="UP000069940">
    <property type="component" value="Unassembled WGS sequence"/>
</dbReference>
<feature type="domain" description="ZP" evidence="4">
    <location>
        <begin position="56"/>
        <end position="289"/>
    </location>
</feature>
<dbReference type="Gene3D" id="2.60.40.4100">
    <property type="entry name" value="Zona pellucida, ZP-C domain"/>
    <property type="match status" value="1"/>
</dbReference>
<evidence type="ECO:0000256" key="2">
    <source>
        <dbReference type="SAM" id="MobiDB-lite"/>
    </source>
</evidence>
<keyword evidence="3" id="KW-0472">Membrane</keyword>
<dbReference type="PANTHER" id="PTHR46560:SF9">
    <property type="entry name" value="ZP DOMAIN-CONTAINING PROTEIN"/>
    <property type="match status" value="1"/>
</dbReference>
<name>A0ABM1ZXK8_AEDAL</name>
<dbReference type="PANTHER" id="PTHR46560">
    <property type="entry name" value="CYPHER, ISOFORM B"/>
    <property type="match status" value="1"/>
</dbReference>
<keyword evidence="6" id="KW-1185">Reference proteome</keyword>
<dbReference type="RefSeq" id="XP_062699510.1">
    <property type="nucleotide sequence ID" value="XM_062843526.1"/>
</dbReference>
<dbReference type="EnsemblMetazoa" id="AALFPA23_022566.R33481">
    <property type="protein sequence ID" value="AALFPA23_022566.P33481"/>
    <property type="gene ID" value="AALFPA23_022566"/>
</dbReference>
<feature type="region of interest" description="Disordered" evidence="2">
    <location>
        <begin position="434"/>
        <end position="454"/>
    </location>
</feature>
<keyword evidence="1" id="KW-1015">Disulfide bond</keyword>
<evidence type="ECO:0000313" key="6">
    <source>
        <dbReference type="Proteomes" id="UP000069940"/>
    </source>
</evidence>
<evidence type="ECO:0000256" key="1">
    <source>
        <dbReference type="ARBA" id="ARBA00023157"/>
    </source>
</evidence>
<feature type="compositionally biased region" description="Basic residues" evidence="2">
    <location>
        <begin position="435"/>
        <end position="448"/>
    </location>
</feature>
<protein>
    <recommendedName>
        <fullName evidence="4">ZP domain-containing protein</fullName>
    </recommendedName>
</protein>
<proteinExistence type="predicted"/>
<dbReference type="InterPro" id="IPR001507">
    <property type="entry name" value="ZP_dom"/>
</dbReference>
<evidence type="ECO:0000256" key="3">
    <source>
        <dbReference type="SAM" id="Phobius"/>
    </source>
</evidence>
<dbReference type="InterPro" id="IPR055355">
    <property type="entry name" value="ZP-C"/>
</dbReference>
<reference evidence="5" key="2">
    <citation type="submission" date="2025-05" db="UniProtKB">
        <authorList>
            <consortium name="EnsemblMetazoa"/>
        </authorList>
    </citation>
    <scope>IDENTIFICATION</scope>
    <source>
        <strain evidence="5">Foshan</strain>
    </source>
</reference>
<reference evidence="6" key="1">
    <citation type="journal article" date="2015" name="Proc. Natl. Acad. Sci. U.S.A.">
        <title>Genome sequence of the Asian Tiger mosquito, Aedes albopictus, reveals insights into its biology, genetics, and evolution.</title>
        <authorList>
            <person name="Chen X.G."/>
            <person name="Jiang X."/>
            <person name="Gu J."/>
            <person name="Xu M."/>
            <person name="Wu Y."/>
            <person name="Deng Y."/>
            <person name="Zhang C."/>
            <person name="Bonizzoni M."/>
            <person name="Dermauw W."/>
            <person name="Vontas J."/>
            <person name="Armbruster P."/>
            <person name="Huang X."/>
            <person name="Yang Y."/>
            <person name="Zhang H."/>
            <person name="He W."/>
            <person name="Peng H."/>
            <person name="Liu Y."/>
            <person name="Wu K."/>
            <person name="Chen J."/>
            <person name="Lirakis M."/>
            <person name="Topalis P."/>
            <person name="Van Leeuwen T."/>
            <person name="Hall A.B."/>
            <person name="Jiang X."/>
            <person name="Thorpe C."/>
            <person name="Mueller R.L."/>
            <person name="Sun C."/>
            <person name="Waterhouse R.M."/>
            <person name="Yan G."/>
            <person name="Tu Z.J."/>
            <person name="Fang X."/>
            <person name="James A.A."/>
        </authorList>
    </citation>
    <scope>NUCLEOTIDE SEQUENCE [LARGE SCALE GENOMIC DNA]</scope>
    <source>
        <strain evidence="6">Foshan</strain>
    </source>
</reference>
<dbReference type="InterPro" id="IPR042235">
    <property type="entry name" value="ZP-C_dom"/>
</dbReference>
<sequence length="454" mass="50042">MLERMMGNPNYGYMSPPWQLNALKATSLLIGMLFLLGSINKVASQDAEFAPHVTATCKSGSMNIRIQFTAPYNGVVHARDYRTPACMTFGNGSAVVGLSLNLLAKQGNSEYCGILVSNVSGGERSEERSVQLAVRVHKTLELADDKFYVITCGKTGFARDDNSPVALKFFENERRVQETVYGRRYTVKAEVTHPNGTHGIRVRNCFAFNKKNKTIILIDDRGCPVMNSGTYIMTRFRTAANGTTATAMLNSMFRFPEGSEVHFQCDVDQCNGLCPDIDDSTCAQDSSAYTKSGRQLGQTDEGMLLAATTVFVLDPIDAKPLGPLCEDSGIRPHWLLWLTIALAVLFLIMLLMNIFLCTAMSCSCARTEIIEKEPSIIEEYDPYRSWHGSQYGSRYSLHGRDGGHNKGYTSGGSTIHSNRSLPIDSDHYAIVHSRPGSRHSGLHGHRPRGPPSNM</sequence>
<dbReference type="GeneID" id="109406950"/>
<keyword evidence="3" id="KW-1133">Transmembrane helix</keyword>
<accession>A0ABM1ZXK8</accession>
<dbReference type="Pfam" id="PF00100">
    <property type="entry name" value="Zona_pellucida"/>
    <property type="match status" value="1"/>
</dbReference>
<evidence type="ECO:0000313" key="5">
    <source>
        <dbReference type="EnsemblMetazoa" id="AALFPA23_022566.P33481"/>
    </source>
</evidence>
<keyword evidence="3" id="KW-0812">Transmembrane</keyword>
<evidence type="ECO:0000259" key="4">
    <source>
        <dbReference type="PROSITE" id="PS51034"/>
    </source>
</evidence>
<dbReference type="PROSITE" id="PS51034">
    <property type="entry name" value="ZP_2"/>
    <property type="match status" value="1"/>
</dbReference>